<evidence type="ECO:0000256" key="3">
    <source>
        <dbReference type="ARBA" id="ARBA00023015"/>
    </source>
</evidence>
<reference evidence="10" key="1">
    <citation type="journal article" date="2020" name="bioRxiv">
        <title>Hybrid origin of Populus tomentosa Carr. identified through genome sequencing and phylogenomic analysis.</title>
        <authorList>
            <person name="An X."/>
            <person name="Gao K."/>
            <person name="Chen Z."/>
            <person name="Li J."/>
            <person name="Yang X."/>
            <person name="Yang X."/>
            <person name="Zhou J."/>
            <person name="Guo T."/>
            <person name="Zhao T."/>
            <person name="Huang S."/>
            <person name="Miao D."/>
            <person name="Khan W.U."/>
            <person name="Rao P."/>
            <person name="Ye M."/>
            <person name="Lei B."/>
            <person name="Liao W."/>
            <person name="Wang J."/>
            <person name="Ji L."/>
            <person name="Li Y."/>
            <person name="Guo B."/>
            <person name="Mustafa N.S."/>
            <person name="Li S."/>
            <person name="Yun Q."/>
            <person name="Keller S.R."/>
            <person name="Mao J."/>
            <person name="Zhang R."/>
            <person name="Strauss S.H."/>
        </authorList>
    </citation>
    <scope>NUCLEOTIDE SEQUENCE</scope>
    <source>
        <strain evidence="10">GM15</strain>
        <tissue evidence="10">Leaf</tissue>
    </source>
</reference>
<keyword evidence="2" id="KW-0677">Repeat</keyword>
<evidence type="ECO:0000256" key="4">
    <source>
        <dbReference type="ARBA" id="ARBA00023125"/>
    </source>
</evidence>
<dbReference type="PROSITE" id="PS50090">
    <property type="entry name" value="MYB_LIKE"/>
    <property type="match status" value="2"/>
</dbReference>
<comment type="caution">
    <text evidence="10">The sequence shown here is derived from an EMBL/GenBank/DDBJ whole genome shotgun (WGS) entry which is preliminary data.</text>
</comment>
<evidence type="ECO:0000256" key="1">
    <source>
        <dbReference type="ARBA" id="ARBA00004123"/>
    </source>
</evidence>
<feature type="domain" description="HTH myb-type" evidence="9">
    <location>
        <begin position="186"/>
        <end position="240"/>
    </location>
</feature>
<evidence type="ECO:0000259" key="9">
    <source>
        <dbReference type="PROSITE" id="PS51294"/>
    </source>
</evidence>
<dbReference type="FunFam" id="1.10.10.60:FF:000060">
    <property type="entry name" value="MYB transcription factor"/>
    <property type="match status" value="1"/>
</dbReference>
<evidence type="ECO:0000256" key="2">
    <source>
        <dbReference type="ARBA" id="ARBA00022737"/>
    </source>
</evidence>
<feature type="domain" description="Myb-like" evidence="8">
    <location>
        <begin position="139"/>
        <end position="185"/>
    </location>
</feature>
<dbReference type="PANTHER" id="PTHR45614:SF175">
    <property type="entry name" value="TRANSCRIPTION FACTOR MYB105-RELATED"/>
    <property type="match status" value="1"/>
</dbReference>
<dbReference type="PANTHER" id="PTHR45614">
    <property type="entry name" value="MYB PROTEIN-RELATED"/>
    <property type="match status" value="1"/>
</dbReference>
<dbReference type="CDD" id="cd00167">
    <property type="entry name" value="SANT"/>
    <property type="match status" value="2"/>
</dbReference>
<proteinExistence type="predicted"/>
<organism evidence="10 11">
    <name type="scientific">Populus tomentosa</name>
    <name type="common">Chinese white poplar</name>
    <dbReference type="NCBI Taxonomy" id="118781"/>
    <lineage>
        <taxon>Eukaryota</taxon>
        <taxon>Viridiplantae</taxon>
        <taxon>Streptophyta</taxon>
        <taxon>Embryophyta</taxon>
        <taxon>Tracheophyta</taxon>
        <taxon>Spermatophyta</taxon>
        <taxon>Magnoliopsida</taxon>
        <taxon>eudicotyledons</taxon>
        <taxon>Gunneridae</taxon>
        <taxon>Pentapetalae</taxon>
        <taxon>rosids</taxon>
        <taxon>fabids</taxon>
        <taxon>Malpighiales</taxon>
        <taxon>Salicaceae</taxon>
        <taxon>Saliceae</taxon>
        <taxon>Populus</taxon>
    </lineage>
</organism>
<evidence type="ECO:0000313" key="11">
    <source>
        <dbReference type="Proteomes" id="UP000886885"/>
    </source>
</evidence>
<feature type="region of interest" description="Disordered" evidence="7">
    <location>
        <begin position="100"/>
        <end position="134"/>
    </location>
</feature>
<keyword evidence="11" id="KW-1185">Reference proteome</keyword>
<keyword evidence="4" id="KW-0238">DNA-binding</keyword>
<evidence type="ECO:0000256" key="6">
    <source>
        <dbReference type="ARBA" id="ARBA00023242"/>
    </source>
</evidence>
<dbReference type="SMART" id="SM00717">
    <property type="entry name" value="SANT"/>
    <property type="match status" value="2"/>
</dbReference>
<dbReference type="AlphaFoldDB" id="A0A8X7YVH4"/>
<feature type="compositionally biased region" description="Polar residues" evidence="7">
    <location>
        <begin position="103"/>
        <end position="113"/>
    </location>
</feature>
<dbReference type="FunFam" id="1.10.10.60:FF:000356">
    <property type="entry name" value="MYB transcription factor"/>
    <property type="match status" value="1"/>
</dbReference>
<accession>A0A8X7YVH4</accession>
<dbReference type="Pfam" id="PF00249">
    <property type="entry name" value="Myb_DNA-binding"/>
    <property type="match status" value="2"/>
</dbReference>
<dbReference type="PROSITE" id="PS51294">
    <property type="entry name" value="HTH_MYB"/>
    <property type="match status" value="2"/>
</dbReference>
<dbReference type="InterPro" id="IPR050560">
    <property type="entry name" value="MYB_TF"/>
</dbReference>
<dbReference type="GO" id="GO:0000981">
    <property type="term" value="F:DNA-binding transcription factor activity, RNA polymerase II-specific"/>
    <property type="evidence" value="ECO:0007669"/>
    <property type="project" value="TreeGrafter"/>
</dbReference>
<sequence length="537" mass="60023">MARKSVLYATPYNNSRNVLACYSSSAPSSSSSSPCSSMGMVYTDIGSLSLSPNFGMTPHASSSHEMENGRLTWGFPFMGNYHASNDAVAEVKVSDCSDGFGENNETINHNANSSHEENPNENMISGRETDSGQSKLCARGHWRPAEDTKLKELVALYGPQNWNLIAEKLEGRSGKSCRLRWFNQLDPRINRKAFTEEEEERLMQAHRLYGNKWAMIARLFPGRTDNAVKNHWHVIMARKFREQSSAYRRRRLSQSVNRRMEEMPSFVGRDAGMKAKQPPCCPNIPSAGGLDNLSSYRIVNFNGAGCGGVDNGLNGSPHMTGEGEAVSSIKVPQSGFCAQQTPFDFFFDPKSKDMLGMFSQTRSWDRPNEEPHISGFYPQHYPPYLMATQQSNYQNPYCFSDFTASTLPQEVSVSQPPPSSPSVADQSRVSGHFKTVPPPFIDFLGKSYQRGASWGKVVWFVAAKLKRMLMMVVVTLVLIKTQNRRLKLVSNILFSWACKIQGTNPATEPNTTHPPNALMMGTVEHPFLSFPHRQNLQ</sequence>
<evidence type="ECO:0000256" key="7">
    <source>
        <dbReference type="SAM" id="MobiDB-lite"/>
    </source>
</evidence>
<gene>
    <name evidence="10" type="ORF">POTOM_038387</name>
</gene>
<dbReference type="EMBL" id="JAAWWB010000020">
    <property type="protein sequence ID" value="KAG6758054.1"/>
    <property type="molecule type" value="Genomic_DNA"/>
</dbReference>
<feature type="domain" description="Myb-like" evidence="8">
    <location>
        <begin position="186"/>
        <end position="236"/>
    </location>
</feature>
<name>A0A8X7YVH4_POPTO</name>
<feature type="domain" description="HTH myb-type" evidence="9">
    <location>
        <begin position="139"/>
        <end position="185"/>
    </location>
</feature>
<dbReference type="Proteomes" id="UP000886885">
    <property type="component" value="Chromosome 10D"/>
</dbReference>
<evidence type="ECO:0000256" key="5">
    <source>
        <dbReference type="ARBA" id="ARBA00023163"/>
    </source>
</evidence>
<dbReference type="InterPro" id="IPR017930">
    <property type="entry name" value="Myb_dom"/>
</dbReference>
<dbReference type="GO" id="GO:0005634">
    <property type="term" value="C:nucleus"/>
    <property type="evidence" value="ECO:0007669"/>
    <property type="project" value="UniProtKB-SubCell"/>
</dbReference>
<dbReference type="InterPro" id="IPR001005">
    <property type="entry name" value="SANT/Myb"/>
</dbReference>
<keyword evidence="6" id="KW-0539">Nucleus</keyword>
<dbReference type="GO" id="GO:0000978">
    <property type="term" value="F:RNA polymerase II cis-regulatory region sequence-specific DNA binding"/>
    <property type="evidence" value="ECO:0007669"/>
    <property type="project" value="TreeGrafter"/>
</dbReference>
<evidence type="ECO:0000259" key="8">
    <source>
        <dbReference type="PROSITE" id="PS50090"/>
    </source>
</evidence>
<protein>
    <submittedName>
        <fullName evidence="10">Uncharacterized protein</fullName>
    </submittedName>
</protein>
<keyword evidence="3" id="KW-0805">Transcription regulation</keyword>
<keyword evidence="5" id="KW-0804">Transcription</keyword>
<comment type="subcellular location">
    <subcellularLocation>
        <location evidence="1">Nucleus</location>
    </subcellularLocation>
</comment>
<evidence type="ECO:0000313" key="10">
    <source>
        <dbReference type="EMBL" id="KAG6758054.1"/>
    </source>
</evidence>
<dbReference type="OrthoDB" id="2143914at2759"/>